<proteinExistence type="predicted"/>
<evidence type="ECO:0000256" key="1">
    <source>
        <dbReference type="SAM" id="MobiDB-lite"/>
    </source>
</evidence>
<feature type="compositionally biased region" description="Basic and acidic residues" evidence="1">
    <location>
        <begin position="214"/>
        <end position="238"/>
    </location>
</feature>
<reference evidence="2 3" key="1">
    <citation type="submission" date="2019-04" db="EMBL/GenBank/DDBJ databases">
        <title>Aspergillus burnettii sp. nov., novel species from soil in southeast Queensland.</title>
        <authorList>
            <person name="Gilchrist C.L.M."/>
            <person name="Pitt J.I."/>
            <person name="Lange L."/>
            <person name="Lacey H.J."/>
            <person name="Vuong D."/>
            <person name="Midgley D.J."/>
            <person name="Greenfield P."/>
            <person name="Bradbury M."/>
            <person name="Lacey E."/>
            <person name="Busk P.K."/>
            <person name="Pilgaard B."/>
            <person name="Chooi Y.H."/>
            <person name="Piggott A.M."/>
        </authorList>
    </citation>
    <scope>NUCLEOTIDE SEQUENCE [LARGE SCALE GENOMIC DNA]</scope>
    <source>
        <strain evidence="2 3">FRR 5400</strain>
    </source>
</reference>
<feature type="compositionally biased region" description="Polar residues" evidence="1">
    <location>
        <begin position="1"/>
        <end position="12"/>
    </location>
</feature>
<protein>
    <submittedName>
        <fullName evidence="2">Uncharacterized protein</fullName>
    </submittedName>
</protein>
<evidence type="ECO:0000313" key="3">
    <source>
        <dbReference type="Proteomes" id="UP000541154"/>
    </source>
</evidence>
<comment type="caution">
    <text evidence="2">The sequence shown here is derived from an EMBL/GenBank/DDBJ whole genome shotgun (WGS) entry which is preliminary data.</text>
</comment>
<name>A0A8H6AFY7_PETAA</name>
<feature type="region of interest" description="Disordered" evidence="1">
    <location>
        <begin position="1"/>
        <end position="33"/>
    </location>
</feature>
<feature type="compositionally biased region" description="Basic residues" evidence="1">
    <location>
        <begin position="300"/>
        <end position="314"/>
    </location>
</feature>
<feature type="compositionally biased region" description="Polar residues" evidence="1">
    <location>
        <begin position="121"/>
        <end position="130"/>
    </location>
</feature>
<feature type="region of interest" description="Disordered" evidence="1">
    <location>
        <begin position="188"/>
        <end position="207"/>
    </location>
</feature>
<gene>
    <name evidence="2" type="ORF">ETB97_012022</name>
</gene>
<accession>A0A8H6AFY7</accession>
<feature type="region of interest" description="Disordered" evidence="1">
    <location>
        <begin position="214"/>
        <end position="314"/>
    </location>
</feature>
<feature type="region of interest" description="Disordered" evidence="1">
    <location>
        <begin position="113"/>
        <end position="171"/>
    </location>
</feature>
<dbReference type="AlphaFoldDB" id="A0A8H6AFY7"/>
<feature type="compositionally biased region" description="Polar residues" evidence="1">
    <location>
        <begin position="20"/>
        <end position="33"/>
    </location>
</feature>
<dbReference type="EMBL" id="SPNV01000008">
    <property type="protein sequence ID" value="KAF5866470.1"/>
    <property type="molecule type" value="Genomic_DNA"/>
</dbReference>
<organism evidence="2 3">
    <name type="scientific">Petromyces alliaceus</name>
    <name type="common">Aspergillus alliaceus</name>
    <dbReference type="NCBI Taxonomy" id="209559"/>
    <lineage>
        <taxon>Eukaryota</taxon>
        <taxon>Fungi</taxon>
        <taxon>Dikarya</taxon>
        <taxon>Ascomycota</taxon>
        <taxon>Pezizomycotina</taxon>
        <taxon>Eurotiomycetes</taxon>
        <taxon>Eurotiomycetidae</taxon>
        <taxon>Eurotiales</taxon>
        <taxon>Aspergillaceae</taxon>
        <taxon>Aspergillus</taxon>
        <taxon>Aspergillus subgen. Circumdati</taxon>
    </lineage>
</organism>
<evidence type="ECO:0000313" key="2">
    <source>
        <dbReference type="EMBL" id="KAF5866470.1"/>
    </source>
</evidence>
<feature type="compositionally biased region" description="Low complexity" evidence="1">
    <location>
        <begin position="239"/>
        <end position="252"/>
    </location>
</feature>
<keyword evidence="3" id="KW-1185">Reference proteome</keyword>
<feature type="compositionally biased region" description="Basic residues" evidence="1">
    <location>
        <begin position="141"/>
        <end position="156"/>
    </location>
</feature>
<dbReference type="Proteomes" id="UP000541154">
    <property type="component" value="Unassembled WGS sequence"/>
</dbReference>
<sequence>MPQPDNRPSLNPTVEEANDSDSQNTYPTNSDASHNISWSEVCARHESVLASHIHMLNTVRNNVAAKGGLSEVVSGMIEKTNRLVTQFRVIEKYLVVLKGLLPLRWDNRGTEQENFHRGAENSVTAESTEQSVTSASSRRDSSKRRPSRSTERRKRSRIEDSMDVESESMDTVPLGAVQYHKRQRLDMLVPGSDEDVGNVTPVAMETEDISNEVRRRLEIKEEQRRKRNTKPEKRKRDSIASTGSSSSPGDMSNPKKRAKIGTSRDSTVDVPWGASRGKKNLKNFGFEQGSAGNFLEEKRRAKRQKHRSATPRAS</sequence>